<dbReference type="PANTHER" id="PTHR36509">
    <property type="entry name" value="BLL3101 PROTEIN"/>
    <property type="match status" value="1"/>
</dbReference>
<dbReference type="InterPro" id="IPR037049">
    <property type="entry name" value="DUF1214_C_sf"/>
</dbReference>
<feature type="signal peptide" evidence="1">
    <location>
        <begin position="1"/>
        <end position="24"/>
    </location>
</feature>
<protein>
    <submittedName>
        <fullName evidence="4">DUF1254 domain-containing protein</fullName>
    </submittedName>
</protein>
<proteinExistence type="predicted"/>
<dbReference type="InterPro" id="IPR037050">
    <property type="entry name" value="DUF1254_sf"/>
</dbReference>
<evidence type="ECO:0000313" key="5">
    <source>
        <dbReference type="Proteomes" id="UP001597216"/>
    </source>
</evidence>
<dbReference type="Gene3D" id="2.60.120.600">
    <property type="entry name" value="Domain of unknown function DUF1214, C-terminal domain"/>
    <property type="match status" value="1"/>
</dbReference>
<feature type="domain" description="DUF1214" evidence="2">
    <location>
        <begin position="352"/>
        <end position="463"/>
    </location>
</feature>
<reference evidence="5" key="1">
    <citation type="journal article" date="2019" name="Int. J. Syst. Evol. Microbiol.">
        <title>The Global Catalogue of Microorganisms (GCM) 10K type strain sequencing project: providing services to taxonomists for standard genome sequencing and annotation.</title>
        <authorList>
            <consortium name="The Broad Institute Genomics Platform"/>
            <consortium name="The Broad Institute Genome Sequencing Center for Infectious Disease"/>
            <person name="Wu L."/>
            <person name="Ma J."/>
        </authorList>
    </citation>
    <scope>NUCLEOTIDE SEQUENCE [LARGE SCALE GENOMIC DNA]</scope>
    <source>
        <strain evidence="5">CCUG 55074</strain>
    </source>
</reference>
<dbReference type="Gene3D" id="2.60.40.1610">
    <property type="entry name" value="Domain of unknown function DUF1254"/>
    <property type="match status" value="1"/>
</dbReference>
<dbReference type="SUPFAM" id="SSF160935">
    <property type="entry name" value="VPA0735-like"/>
    <property type="match status" value="1"/>
</dbReference>
<dbReference type="Proteomes" id="UP001597216">
    <property type="component" value="Unassembled WGS sequence"/>
</dbReference>
<dbReference type="Gene3D" id="1.10.3360.10">
    <property type="entry name" value="VPA0735-like domain"/>
    <property type="match status" value="1"/>
</dbReference>
<dbReference type="Pfam" id="PF06742">
    <property type="entry name" value="DUF1214"/>
    <property type="match status" value="1"/>
</dbReference>
<dbReference type="PANTHER" id="PTHR36509:SF2">
    <property type="entry name" value="BLL3101 PROTEIN"/>
    <property type="match status" value="1"/>
</dbReference>
<comment type="caution">
    <text evidence="4">The sequence shown here is derived from an EMBL/GenBank/DDBJ whole genome shotgun (WGS) entry which is preliminary data.</text>
</comment>
<feature type="domain" description="DUF1254" evidence="3">
    <location>
        <begin position="85"/>
        <end position="215"/>
    </location>
</feature>
<evidence type="ECO:0000259" key="2">
    <source>
        <dbReference type="Pfam" id="PF06742"/>
    </source>
</evidence>
<name>A0ABW3T1S2_9CAUL</name>
<dbReference type="InterPro" id="IPR010621">
    <property type="entry name" value="DUF1214"/>
</dbReference>
<dbReference type="Pfam" id="PF06863">
    <property type="entry name" value="DUF1254"/>
    <property type="match status" value="1"/>
</dbReference>
<keyword evidence="5" id="KW-1185">Reference proteome</keyword>
<organism evidence="4 5">
    <name type="scientific">Phenylobacterium conjunctum</name>
    <dbReference type="NCBI Taxonomy" id="1298959"/>
    <lineage>
        <taxon>Bacteria</taxon>
        <taxon>Pseudomonadati</taxon>
        <taxon>Pseudomonadota</taxon>
        <taxon>Alphaproteobacteria</taxon>
        <taxon>Caulobacterales</taxon>
        <taxon>Caulobacteraceae</taxon>
        <taxon>Phenylobacterium</taxon>
    </lineage>
</organism>
<keyword evidence="1" id="KW-0732">Signal</keyword>
<dbReference type="RefSeq" id="WP_374346109.1">
    <property type="nucleotide sequence ID" value="NZ_JBHTLQ010000018.1"/>
</dbReference>
<evidence type="ECO:0000259" key="3">
    <source>
        <dbReference type="Pfam" id="PF06863"/>
    </source>
</evidence>
<gene>
    <name evidence="4" type="ORF">ACFQ27_09860</name>
</gene>
<dbReference type="InterPro" id="IPR010679">
    <property type="entry name" value="DUF1254"/>
</dbReference>
<sequence length="484" mass="52563">MSARRLAAVLMAATSLAAAVPATAQPLSSFSMTSPTQDALAREAYAYSAAMEAYVFLFPLTMTERERVRRERLTGPVPNEPAAPINQLGHMTKLATAKGDIPYSPNNDTVYTGLGLDLTNGPIILHMPEITDRYASVQVADAYIENLPYLYSSRINGGKAINIGFVGPNWTGKLPKGVVLARMNTNTTSVAIRVAVKDEADLAKVLAYQQQMSVTALADWHGGPSATPPKPPAPKARTAYSGDFSYFRRVADLMADNPPPAKHAAMVSMMRRIGLVPGKPFNPDSLDEATRAGVLRAEKDGPFVINNIRRARGVKTATGWTANRGGSDTLDFDYATRAGNALVGLMGNDPEEAIYFNNFFDSNGQPLHGGQAYRLHFTADQLPKTGKQGFWSLTMYDSLRFQFIDNPINRYELGSRHDLKRNADGSVDVLVQPTAPGGDLDRNWLPSPKAGDFKLTIRIYDPTPALVAAYKTSNLLMPVITPAK</sequence>
<evidence type="ECO:0000313" key="4">
    <source>
        <dbReference type="EMBL" id="MFD1190883.1"/>
    </source>
</evidence>
<evidence type="ECO:0000256" key="1">
    <source>
        <dbReference type="SAM" id="SignalP"/>
    </source>
</evidence>
<feature type="chain" id="PRO_5046636486" evidence="1">
    <location>
        <begin position="25"/>
        <end position="484"/>
    </location>
</feature>
<accession>A0ABW3T1S2</accession>
<dbReference type="EMBL" id="JBHTLQ010000018">
    <property type="protein sequence ID" value="MFD1190883.1"/>
    <property type="molecule type" value="Genomic_DNA"/>
</dbReference>